<dbReference type="Proteomes" id="UP000242849">
    <property type="component" value="Unassembled WGS sequence"/>
</dbReference>
<dbReference type="EMBL" id="FNSC01000001">
    <property type="protein sequence ID" value="SEE41296.1"/>
    <property type="molecule type" value="Genomic_DNA"/>
</dbReference>
<dbReference type="PANTHER" id="PTHR34801">
    <property type="entry name" value="EXPRESSED PROTEIN"/>
    <property type="match status" value="1"/>
</dbReference>
<keyword evidence="2" id="KW-1185">Reference proteome</keyword>
<gene>
    <name evidence="1" type="ORF">SAMN05421553_4732</name>
</gene>
<evidence type="ECO:0000313" key="2">
    <source>
        <dbReference type="Proteomes" id="UP000242849"/>
    </source>
</evidence>
<accession>A0A1H5IM26</accession>
<evidence type="ECO:0000313" key="1">
    <source>
        <dbReference type="EMBL" id="SEE41296.1"/>
    </source>
</evidence>
<proteinExistence type="predicted"/>
<reference evidence="2" key="1">
    <citation type="submission" date="2016-10" db="EMBL/GenBank/DDBJ databases">
        <authorList>
            <person name="Varghese N."/>
            <person name="Submissions S."/>
        </authorList>
    </citation>
    <scope>NUCLEOTIDE SEQUENCE [LARGE SCALE GENOMIC DNA]</scope>
    <source>
        <strain evidence="2">DSM 12111</strain>
    </source>
</reference>
<dbReference type="PIRSF" id="PIRSF026426">
    <property type="entry name" value="DUF1499"/>
    <property type="match status" value="1"/>
</dbReference>
<protein>
    <submittedName>
        <fullName evidence="1">Uncharacterized conserved protein, DUF1499 family</fullName>
    </submittedName>
</protein>
<organism evidence="1 2">
    <name type="scientific">Pseudomonas anguilliseptica</name>
    <dbReference type="NCBI Taxonomy" id="53406"/>
    <lineage>
        <taxon>Bacteria</taxon>
        <taxon>Pseudomonadati</taxon>
        <taxon>Pseudomonadota</taxon>
        <taxon>Gammaproteobacteria</taxon>
        <taxon>Pseudomonadales</taxon>
        <taxon>Pseudomonadaceae</taxon>
        <taxon>Pseudomonas</taxon>
    </lineage>
</organism>
<sequence>MSPASLWQNALIRVTRHTHKPILPLPLLVLLSACSGTAPDNLGIHDGQLSACPDSPNCVNSQASDARHAIEPLPLQGSAEATQARIKALLSAEPRVSLVEEAPGYLRAEFSSKLMRFVDDVEFMIGAARVDVRSASRLGYADFDVNRERIEHLRQRLSE</sequence>
<dbReference type="InterPro" id="IPR010865">
    <property type="entry name" value="DUF1499"/>
</dbReference>
<dbReference type="OrthoDB" id="9793534at2"/>
<name>A0A1H5IM26_PSEAG</name>
<dbReference type="PANTHER" id="PTHR34801:SF6">
    <property type="entry name" value="SLL1620 PROTEIN"/>
    <property type="match status" value="1"/>
</dbReference>
<dbReference type="AlphaFoldDB" id="A0A1H5IM26"/>
<dbReference type="Pfam" id="PF07386">
    <property type="entry name" value="DUF1499"/>
    <property type="match status" value="1"/>
</dbReference>
<dbReference type="STRING" id="53406.SAMN05421553_4732"/>